<dbReference type="Proteomes" id="UP001328107">
    <property type="component" value="Unassembled WGS sequence"/>
</dbReference>
<feature type="compositionally biased region" description="Basic and acidic residues" evidence="1">
    <location>
        <begin position="1"/>
        <end position="10"/>
    </location>
</feature>
<feature type="compositionally biased region" description="Acidic residues" evidence="1">
    <location>
        <begin position="11"/>
        <end position="30"/>
    </location>
</feature>
<name>A0AAN5DD01_9BILA</name>
<sequence length="170" mass="19706">DDEEMWRKYMDEDDEDDDDDDEEEEGEGEDDKPGSSGLQKGEERNKMALVDSESANVRVLRSHSSKDKKELMEMSEEWRTRKGNRLKNMKTDDDNSGKEEKSEKDLPKRKRCMSDPSSEVPKKTSSSPSNDRSFTNLTEDDIRILEMFADSDLTEDDVEVVKGKKEKKKR</sequence>
<keyword evidence="3" id="KW-1185">Reference proteome</keyword>
<evidence type="ECO:0000313" key="2">
    <source>
        <dbReference type="EMBL" id="GMR59589.1"/>
    </source>
</evidence>
<feature type="compositionally biased region" description="Basic and acidic residues" evidence="1">
    <location>
        <begin position="89"/>
        <end position="106"/>
    </location>
</feature>
<feature type="non-terminal residue" evidence="2">
    <location>
        <position position="170"/>
    </location>
</feature>
<evidence type="ECO:0000256" key="1">
    <source>
        <dbReference type="SAM" id="MobiDB-lite"/>
    </source>
</evidence>
<feature type="compositionally biased region" description="Polar residues" evidence="1">
    <location>
        <begin position="123"/>
        <end position="137"/>
    </location>
</feature>
<protein>
    <submittedName>
        <fullName evidence="2">Uncharacterized protein</fullName>
    </submittedName>
</protein>
<organism evidence="2 3">
    <name type="scientific">Pristionchus mayeri</name>
    <dbReference type="NCBI Taxonomy" id="1317129"/>
    <lineage>
        <taxon>Eukaryota</taxon>
        <taxon>Metazoa</taxon>
        <taxon>Ecdysozoa</taxon>
        <taxon>Nematoda</taxon>
        <taxon>Chromadorea</taxon>
        <taxon>Rhabditida</taxon>
        <taxon>Rhabditina</taxon>
        <taxon>Diplogasteromorpha</taxon>
        <taxon>Diplogasteroidea</taxon>
        <taxon>Neodiplogasteridae</taxon>
        <taxon>Pristionchus</taxon>
    </lineage>
</organism>
<gene>
    <name evidence="2" type="ORF">PMAYCL1PPCAC_29784</name>
</gene>
<reference evidence="3" key="1">
    <citation type="submission" date="2022-10" db="EMBL/GenBank/DDBJ databases">
        <title>Genome assembly of Pristionchus species.</title>
        <authorList>
            <person name="Yoshida K."/>
            <person name="Sommer R.J."/>
        </authorList>
    </citation>
    <scope>NUCLEOTIDE SEQUENCE [LARGE SCALE GENOMIC DNA]</scope>
    <source>
        <strain evidence="3">RS5460</strain>
    </source>
</reference>
<feature type="compositionally biased region" description="Basic and acidic residues" evidence="1">
    <location>
        <begin position="64"/>
        <end position="80"/>
    </location>
</feature>
<accession>A0AAN5DD01</accession>
<evidence type="ECO:0000313" key="3">
    <source>
        <dbReference type="Proteomes" id="UP001328107"/>
    </source>
</evidence>
<feature type="non-terminal residue" evidence="2">
    <location>
        <position position="1"/>
    </location>
</feature>
<comment type="caution">
    <text evidence="2">The sequence shown here is derived from an EMBL/GenBank/DDBJ whole genome shotgun (WGS) entry which is preliminary data.</text>
</comment>
<dbReference type="EMBL" id="BTRK01000006">
    <property type="protein sequence ID" value="GMR59589.1"/>
    <property type="molecule type" value="Genomic_DNA"/>
</dbReference>
<dbReference type="AlphaFoldDB" id="A0AAN5DD01"/>
<proteinExistence type="predicted"/>
<feature type="region of interest" description="Disordered" evidence="1">
    <location>
        <begin position="1"/>
        <end position="140"/>
    </location>
</feature>